<evidence type="ECO:0000313" key="1">
    <source>
        <dbReference type="EMBL" id="MDU9694204.1"/>
    </source>
</evidence>
<dbReference type="AlphaFoldDB" id="A0AAX6NFD5"/>
<reference evidence="1" key="1">
    <citation type="journal article" date="2022" name="J Environ Chem Eng">
        <title>Biodegradation of petroleum oil using a constructed nonpathogenic and heavy metal-tolerant bacterial consortium isolated from marine sponges.</title>
        <authorList>
            <person name="Dechsakulwatana C."/>
            <person name="Rungsihiranrut A."/>
            <person name="Muangchinda C."/>
            <person name="Ningthoujam R."/>
            <person name="Klankeo P."/>
            <person name="Pinyakong O."/>
        </authorList>
    </citation>
    <scope>NUCLEOTIDE SEQUENCE</scope>
    <source>
        <strain evidence="1">TL01-2</strain>
    </source>
</reference>
<proteinExistence type="predicted"/>
<sequence>MELSLMAHQIIEIQITQNGKEIFEASAPEDAKEKVEDLLSDAIGMCPDMDCSYDNIDEFILTVLNKTTDQTLQLYNQLQEEEKLQYFIFATSDGYEHLSEEQIEELERLGISEFEEETTAALKKMLNIEFNLVVNGAVLPLK</sequence>
<evidence type="ECO:0000313" key="2">
    <source>
        <dbReference type="Proteomes" id="UP001269400"/>
    </source>
</evidence>
<dbReference type="Proteomes" id="UP001269400">
    <property type="component" value="Unassembled WGS sequence"/>
</dbReference>
<dbReference type="EMBL" id="JAPTGD010000002">
    <property type="protein sequence ID" value="MDU9694204.1"/>
    <property type="molecule type" value="Genomic_DNA"/>
</dbReference>
<gene>
    <name evidence="1" type="ORF">O0Q50_23750</name>
</gene>
<protein>
    <submittedName>
        <fullName evidence="1">Uncharacterized protein</fullName>
    </submittedName>
</protein>
<comment type="caution">
    <text evidence="1">The sequence shown here is derived from an EMBL/GenBank/DDBJ whole genome shotgun (WGS) entry which is preliminary data.</text>
</comment>
<reference evidence="1" key="2">
    <citation type="submission" date="2022-12" db="EMBL/GenBank/DDBJ databases">
        <authorList>
            <person name="Dechsakulwatana C."/>
            <person name="Rungsihiranrut A."/>
            <person name="Muangchinda C."/>
            <person name="Ningthoujam R."/>
            <person name="Klankeo P."/>
            <person name="Pinyakong O."/>
        </authorList>
    </citation>
    <scope>NUCLEOTIDE SEQUENCE</scope>
    <source>
        <strain evidence="1">TL01-2</strain>
    </source>
</reference>
<dbReference type="RefSeq" id="WP_316911416.1">
    <property type="nucleotide sequence ID" value="NZ_JAPTGD010000002.1"/>
</dbReference>
<name>A0AAX6NFD5_PRIAR</name>
<organism evidence="1 2">
    <name type="scientific">Priestia aryabhattai</name>
    <name type="common">Bacillus aryabhattai</name>
    <dbReference type="NCBI Taxonomy" id="412384"/>
    <lineage>
        <taxon>Bacteria</taxon>
        <taxon>Bacillati</taxon>
        <taxon>Bacillota</taxon>
        <taxon>Bacilli</taxon>
        <taxon>Bacillales</taxon>
        <taxon>Bacillaceae</taxon>
        <taxon>Priestia</taxon>
    </lineage>
</organism>
<accession>A0AAX6NFD5</accession>